<dbReference type="InParanoid" id="Q5KBS7"/>
<feature type="domain" description="Helicase C-terminal" evidence="7">
    <location>
        <begin position="537"/>
        <end position="756"/>
    </location>
</feature>
<evidence type="ECO:0000259" key="7">
    <source>
        <dbReference type="PROSITE" id="PS51194"/>
    </source>
</evidence>
<feature type="region of interest" description="Disordered" evidence="5">
    <location>
        <begin position="1692"/>
        <end position="1755"/>
    </location>
</feature>
<dbReference type="Gene3D" id="1.10.3380.10">
    <property type="entry name" value="Sec63 N-terminal domain-like domain"/>
    <property type="match status" value="1"/>
</dbReference>
<dbReference type="SMART" id="SM00490">
    <property type="entry name" value="HELICc"/>
    <property type="match status" value="1"/>
</dbReference>
<dbReference type="PIRSF" id="PIRSF039073">
    <property type="entry name" value="BRR2"/>
    <property type="match status" value="1"/>
</dbReference>
<dbReference type="PANTHER" id="PTHR47961">
    <property type="entry name" value="DNA POLYMERASE THETA, PUTATIVE (AFU_ORTHOLOGUE AFUA_1G05260)-RELATED"/>
    <property type="match status" value="1"/>
</dbReference>
<feature type="domain" description="Helicase ATP-binding" evidence="6">
    <location>
        <begin position="1176"/>
        <end position="1344"/>
    </location>
</feature>
<dbReference type="SUPFAM" id="SSF46785">
    <property type="entry name" value="Winged helix' DNA-binding domain"/>
    <property type="match status" value="1"/>
</dbReference>
<dbReference type="Gene3D" id="3.40.50.300">
    <property type="entry name" value="P-loop containing nucleotide triphosphate hydrolases"/>
    <property type="match status" value="4"/>
</dbReference>
<feature type="region of interest" description="Disordered" evidence="5">
    <location>
        <begin position="1611"/>
        <end position="1632"/>
    </location>
</feature>
<feature type="compositionally biased region" description="Polar residues" evidence="5">
    <location>
        <begin position="1735"/>
        <end position="1755"/>
    </location>
</feature>
<dbReference type="InterPro" id="IPR050474">
    <property type="entry name" value="Hel308_SKI2-like"/>
</dbReference>
<dbReference type="FunFam" id="3.40.50.300:FF:000062">
    <property type="entry name" value="U5 small nuclear ribonucleoprotein helicase"/>
    <property type="match status" value="1"/>
</dbReference>
<sequence length="1755" mass="195624">MSVQHYLGTLFQPQPPTFEDSWKAVISSWGPSQFRAQAIDDFEPVLETSPWPSVLNYLTETGLPSVTLEPPPIESTPAPESSSSTKADLVDRLRQHIPATFGSLVNLLSTPRSNDDIQSELIEVMGFEGDALSLVEELLKPGARQDVIDSCLRSTPNAQDKKETRPVQMDKPAYLPNARMTVKGKVKDRKKIIDISDIVGSAEDINKRLQEQIEGPKAMFSEDGPKMVEQEILPHVYTATGNKFVPLSHGGKFALPEGTKREYTDTYEEVIIPPANPIPPKKTERPVKIAELSPIARGCFPKYIQLNRMQSIVQPTAMNTNENMLICAPTGAGKTDVAIMSIIRVLSQHVIDGPTSHPSGFNINRNAFKVIYVAPMKALAAEIVSKFAKRLAWLSIKVRELTGDMQLTKQEIEETQIIVTTPEKWDVVTRKPTGEGELASKVKLLIIDEVHLLAEDRGAVIETIVARTLRQVESSQSLIRIVGLSATLPNYVDVGDFLRVNRYQGLFYFDASFRPVPLEQHFIGVSGKPRSAVSARNMDRVVFEKVSELVEAGHQVMVFVHARRDTVKTAQTLKEMALEEGVSTFFQTDGHAKFSQYRAELSKSKNKEMKELFDAGFGIHHAGMLRTDRNMMEKMFEDGCINVLCCTSTLAWGVNLPAHAVIIKGTQVYDTGKGSFMDLSVLDVLQIFGRAGRPGYATSGVGFICTTHDKVDHYVTSVMSQTPIESKFIPGMTDALNAEVALGTITNVQEAMQWLSYTYLFVRMKKNPWVYAMAHDVTKDDPQLGNKRNELIVQAARLLQKARMVRYDDLANTFGITDLGRIAAKYYLRFSTIETFNSKFNPRMSNADLFQMLCEATEFEQIQLRDSEVEELEAIIGSGVIPLEVAGGAINKRNKVNILLQAHISNVYINDFALVSDAAFVAQNAGRIIRALLEIALSRNWANCSYLLVELSKCIERRQWVYDHGLAQLKVLQRETIHKLTQYTPDSMTISDFRDMTAQENGEFIHMNEKHGQAVLDAAMMFPTVNLTHTLRPITHDLLQITVKVTPQFKWHNKISGSSEPFYVWVQDEEGLNIYQWRSVRVTPSTTVIDIDFFLPFDDVPPDSISIISISDKWLWSYEQLVIQLGDLIMPPPPKESTQILGIPFLRRSCFNDPQLEQRYAQTLDTLNTIQSHAFWMLYNTSMNAVVSSPVGSGKTLLAEGAIWNAFRHNKESVVLIMVPERYAVHETVARLRNLCPPKRRVIIRPLFNVSDFDQLLSGGPAIGVTTPFAVLSNEKIDNFLSTQRLGLYVFEDLHLLDEVYELAVSKILTFARTARTRIVGTTSSLSDPSDLAEWLGVDPGPLDQWGKPVASQPPALFSFAPSDRGNHISVSIKSFTIPHGPTLLRSMIKPTYDILKSVTGGAIIFVPSVQACATVAADLVTQSGTEMNVDGFLSRPRDEVEPFAERLKDEKLFEPVLHGIGYITRDMAPTDIAIVLELFASGIIRAIIAPRQSCWTLPVRGESVIIMGTQYVRMEARPEGKGPKAKPEKHLVSYSAKELVKMQGFAVVSAAPTAPGGRMFIMCQAEQQVMISRVLKEGLPLESKILDLLSRRSTPSSSIDPRAIQALNNFFKGRRPPPRPTVDRPRRPDGRKADMMDIVNWSFLSVRVKSNPSYYQLVKGSEAEGISRVIDGWFDAMDGIKVETVEEQRRLTVEDAEAQEDRKDDVEKADLNSDQEGGVANVEENGNLDESEQKGTASEKSGQSVGLCNTLEVN</sequence>
<dbReference type="Proteomes" id="UP000002149">
    <property type="component" value="Chromosome 9"/>
</dbReference>
<dbReference type="Gene3D" id="1.10.10.10">
    <property type="entry name" value="Winged helix-like DNA-binding domain superfamily/Winged helix DNA-binding domain"/>
    <property type="match status" value="2"/>
</dbReference>
<organism evidence="8 9">
    <name type="scientific">Cryptococcus deneoformans (strain JEC21 / ATCC MYA-565)</name>
    <name type="common">Cryptococcus neoformans var. neoformans serotype D</name>
    <dbReference type="NCBI Taxonomy" id="214684"/>
    <lineage>
        <taxon>Eukaryota</taxon>
        <taxon>Fungi</taxon>
        <taxon>Dikarya</taxon>
        <taxon>Basidiomycota</taxon>
        <taxon>Agaricomycotina</taxon>
        <taxon>Tremellomycetes</taxon>
        <taxon>Tremellales</taxon>
        <taxon>Cryptococcaceae</taxon>
        <taxon>Cryptococcus</taxon>
        <taxon>Cryptococcus neoformans species complex</taxon>
    </lineage>
</organism>
<dbReference type="Gene3D" id="2.60.40.150">
    <property type="entry name" value="C2 domain"/>
    <property type="match status" value="1"/>
</dbReference>
<dbReference type="Pfam" id="PF02889">
    <property type="entry name" value="Sec63"/>
    <property type="match status" value="1"/>
</dbReference>
<dbReference type="GeneID" id="3259712"/>
<dbReference type="eggNOG" id="KOG0952">
    <property type="taxonomic scope" value="Eukaryota"/>
</dbReference>
<feature type="compositionally biased region" description="Basic and acidic residues" evidence="5">
    <location>
        <begin position="1692"/>
        <end position="1712"/>
    </location>
</feature>
<dbReference type="SUPFAM" id="SSF158702">
    <property type="entry name" value="Sec63 N-terminal domain-like"/>
    <property type="match status" value="1"/>
</dbReference>
<keyword evidence="9" id="KW-1185">Reference proteome</keyword>
<accession>Q55NE1</accession>
<dbReference type="Pfam" id="PF00270">
    <property type="entry name" value="DEAD"/>
    <property type="match status" value="2"/>
</dbReference>
<reference evidence="8 9" key="1">
    <citation type="journal article" date="2005" name="Science">
        <title>The genome of the basidiomycetous yeast and human pathogen Cryptococcus neoformans.</title>
        <authorList>
            <person name="Loftus B.J."/>
            <person name="Fung E."/>
            <person name="Roncaglia P."/>
            <person name="Rowley D."/>
            <person name="Amedeo P."/>
            <person name="Bruno D."/>
            <person name="Vamathevan J."/>
            <person name="Miranda M."/>
            <person name="Anderson I.J."/>
            <person name="Fraser J.A."/>
            <person name="Allen J.E."/>
            <person name="Bosdet I.E."/>
            <person name="Brent M.R."/>
            <person name="Chiu R."/>
            <person name="Doering T.L."/>
            <person name="Donlin M.J."/>
            <person name="D'Souza C.A."/>
            <person name="Fox D.S."/>
            <person name="Grinberg V."/>
            <person name="Fu J."/>
            <person name="Fukushima M."/>
            <person name="Haas B.J."/>
            <person name="Huang J.C."/>
            <person name="Janbon G."/>
            <person name="Jones S.J."/>
            <person name="Koo H.L."/>
            <person name="Krzywinski M.I."/>
            <person name="Kwon-Chung J.K."/>
            <person name="Lengeler K.B."/>
            <person name="Maiti R."/>
            <person name="Marra M.A."/>
            <person name="Marra R.E."/>
            <person name="Mathewson C.A."/>
            <person name="Mitchell T.G."/>
            <person name="Pertea M."/>
            <person name="Riggs F.R."/>
            <person name="Salzberg S.L."/>
            <person name="Schein J.E."/>
            <person name="Shvartsbeyn A."/>
            <person name="Shin H."/>
            <person name="Shumway M."/>
            <person name="Specht C.A."/>
            <person name="Suh B.B."/>
            <person name="Tenney A."/>
            <person name="Utterback T.R."/>
            <person name="Wickes B.L."/>
            <person name="Wortman J.R."/>
            <person name="Wye N.H."/>
            <person name="Kronstad J.W."/>
            <person name="Lodge J.K."/>
            <person name="Heitman J."/>
            <person name="Davis R.W."/>
            <person name="Fraser C.M."/>
            <person name="Hyman R.W."/>
        </authorList>
    </citation>
    <scope>NUCLEOTIDE SEQUENCE [LARGE SCALE GENOMIC DNA]</scope>
    <source>
        <strain evidence="9">JEC21 / ATCC MYA-565</strain>
    </source>
</reference>
<gene>
    <name evidence="8" type="ordered locus">CNI01550</name>
</gene>
<dbReference type="OrthoDB" id="5575at2759"/>
<dbReference type="InterPro" id="IPR004179">
    <property type="entry name" value="Sec63-dom"/>
</dbReference>
<protein>
    <submittedName>
        <fullName evidence="8">RNA helicase, putative</fullName>
    </submittedName>
</protein>
<keyword evidence="4" id="KW-0067">ATP-binding</keyword>
<proteinExistence type="predicted"/>
<dbReference type="InterPro" id="IPR027417">
    <property type="entry name" value="P-loop_NTPase"/>
</dbReference>
<dbReference type="PROSITE" id="PS51194">
    <property type="entry name" value="HELICASE_CTER"/>
    <property type="match status" value="1"/>
</dbReference>
<dbReference type="PaxDb" id="214684-Q5KBS7"/>
<dbReference type="PROSITE" id="PS51192">
    <property type="entry name" value="HELICASE_ATP_BIND_1"/>
    <property type="match status" value="2"/>
</dbReference>
<evidence type="ECO:0000256" key="1">
    <source>
        <dbReference type="ARBA" id="ARBA00022741"/>
    </source>
</evidence>
<dbReference type="Pfam" id="PF00271">
    <property type="entry name" value="Helicase_C"/>
    <property type="match status" value="1"/>
</dbReference>
<dbReference type="HOGENOM" id="CLU_000335_2_2_1"/>
<evidence type="ECO:0000259" key="6">
    <source>
        <dbReference type="PROSITE" id="PS51192"/>
    </source>
</evidence>
<keyword evidence="3 8" id="KW-0347">Helicase</keyword>
<dbReference type="InterPro" id="IPR036390">
    <property type="entry name" value="WH_DNA-bd_sf"/>
</dbReference>
<evidence type="ECO:0000256" key="4">
    <source>
        <dbReference type="ARBA" id="ARBA00022840"/>
    </source>
</evidence>
<dbReference type="KEGG" id="cne:CNI01550"/>
<dbReference type="CDD" id="cd18020">
    <property type="entry name" value="DEXHc_ASCC3_1"/>
    <property type="match status" value="1"/>
</dbReference>
<dbReference type="SMART" id="SM00382">
    <property type="entry name" value="AAA"/>
    <property type="match status" value="2"/>
</dbReference>
<dbReference type="InterPro" id="IPR035892">
    <property type="entry name" value="C2_domain_sf"/>
</dbReference>
<dbReference type="RefSeq" id="XP_024513516.1">
    <property type="nucleotide sequence ID" value="XM_024657802.1"/>
</dbReference>
<dbReference type="STRING" id="214684.Q5KBS7"/>
<dbReference type="EMBL" id="AE017349">
    <property type="protein sequence ID" value="AAW45487.2"/>
    <property type="molecule type" value="Genomic_DNA"/>
</dbReference>
<dbReference type="InterPro" id="IPR036388">
    <property type="entry name" value="WH-like_DNA-bd_sf"/>
</dbReference>
<evidence type="ECO:0000313" key="9">
    <source>
        <dbReference type="Proteomes" id="UP000002149"/>
    </source>
</evidence>
<dbReference type="SMART" id="SM00973">
    <property type="entry name" value="Sec63"/>
    <property type="match status" value="1"/>
</dbReference>
<evidence type="ECO:0000256" key="5">
    <source>
        <dbReference type="SAM" id="MobiDB-lite"/>
    </source>
</evidence>
<dbReference type="VEuPathDB" id="FungiDB:CNI01550"/>
<dbReference type="InterPro" id="IPR014001">
    <property type="entry name" value="Helicase_ATP-bd"/>
</dbReference>
<dbReference type="InterPro" id="IPR057842">
    <property type="entry name" value="WH_MER3"/>
</dbReference>
<accession>Q5KBS7</accession>
<dbReference type="GO" id="GO:0016787">
    <property type="term" value="F:hydrolase activity"/>
    <property type="evidence" value="ECO:0007669"/>
    <property type="project" value="UniProtKB-KW"/>
</dbReference>
<evidence type="ECO:0000313" key="8">
    <source>
        <dbReference type="EMBL" id="AAW45487.2"/>
    </source>
</evidence>
<evidence type="ECO:0000256" key="2">
    <source>
        <dbReference type="ARBA" id="ARBA00022801"/>
    </source>
</evidence>
<dbReference type="SUPFAM" id="SSF52540">
    <property type="entry name" value="P-loop containing nucleoside triphosphate hydrolases"/>
    <property type="match status" value="3"/>
</dbReference>
<dbReference type="FunFam" id="1.10.10.10:FF:000024">
    <property type="entry name" value="U5 small nuclear ribonucleoprotein helicase"/>
    <property type="match status" value="1"/>
</dbReference>
<dbReference type="Pfam" id="PF23445">
    <property type="entry name" value="WHD_SNRNP200"/>
    <property type="match status" value="1"/>
</dbReference>
<dbReference type="FunFam" id="1.10.3380.10:FF:000001">
    <property type="entry name" value="U5 small nuclear ribonucleoprotein helicase"/>
    <property type="match status" value="1"/>
</dbReference>
<dbReference type="InterPro" id="IPR011545">
    <property type="entry name" value="DEAD/DEAH_box_helicase_dom"/>
</dbReference>
<dbReference type="GO" id="GO:0003676">
    <property type="term" value="F:nucleic acid binding"/>
    <property type="evidence" value="ECO:0007669"/>
    <property type="project" value="InterPro"/>
</dbReference>
<dbReference type="SMART" id="SM00487">
    <property type="entry name" value="DEXDc"/>
    <property type="match status" value="2"/>
</dbReference>
<dbReference type="CDD" id="cd18795">
    <property type="entry name" value="SF2_C_Ski2"/>
    <property type="match status" value="1"/>
</dbReference>
<evidence type="ECO:0000256" key="3">
    <source>
        <dbReference type="ARBA" id="ARBA00022806"/>
    </source>
</evidence>
<dbReference type="PANTHER" id="PTHR47961:SF13">
    <property type="entry name" value="ACTIVATING SIGNAL COINTEGRATOR 1 COMPLEX SUBUNIT 3"/>
    <property type="match status" value="1"/>
</dbReference>
<keyword evidence="2" id="KW-0378">Hydrolase</keyword>
<name>Q5KBS7_CRYD1</name>
<dbReference type="InterPro" id="IPR003593">
    <property type="entry name" value="AAA+_ATPase"/>
</dbReference>
<keyword evidence="1" id="KW-0547">Nucleotide-binding</keyword>
<dbReference type="GO" id="GO:0005524">
    <property type="term" value="F:ATP binding"/>
    <property type="evidence" value="ECO:0007669"/>
    <property type="project" value="UniProtKB-KW"/>
</dbReference>
<feature type="compositionally biased region" description="Basic and acidic residues" evidence="5">
    <location>
        <begin position="1622"/>
        <end position="1632"/>
    </location>
</feature>
<dbReference type="GO" id="GO:0004386">
    <property type="term" value="F:helicase activity"/>
    <property type="evidence" value="ECO:0007669"/>
    <property type="project" value="UniProtKB-KW"/>
</dbReference>
<dbReference type="InterPro" id="IPR001650">
    <property type="entry name" value="Helicase_C-like"/>
</dbReference>
<feature type="domain" description="Helicase ATP-binding" evidence="6">
    <location>
        <begin position="315"/>
        <end position="506"/>
    </location>
</feature>
<dbReference type="FunFam" id="3.40.50.300:FF:000102">
    <property type="entry name" value="RNA helicase, activating signal cointegrator 1"/>
    <property type="match status" value="1"/>
</dbReference>